<reference evidence="4 5" key="1">
    <citation type="submission" date="2012-09" db="EMBL/GenBank/DDBJ databases">
        <title>Draft Genome Sequences of 6 Strains from Genus Thauera.</title>
        <authorList>
            <person name="Liu B."/>
            <person name="Shapleigh J.P."/>
            <person name="Frostegard A.H."/>
        </authorList>
    </citation>
    <scope>NUCLEOTIDE SEQUENCE [LARGE SCALE GENOMIC DNA]</scope>
    <source>
        <strain evidence="5">47Lol / DSM 12138</strain>
    </source>
</reference>
<keyword evidence="2" id="KW-0472">Membrane</keyword>
<dbReference type="NCBIfam" id="TIGR01845">
    <property type="entry name" value="outer_NodT"/>
    <property type="match status" value="1"/>
</dbReference>
<dbReference type="InterPro" id="IPR003423">
    <property type="entry name" value="OMP_efflux"/>
</dbReference>
<dbReference type="Gene3D" id="2.20.200.10">
    <property type="entry name" value="Outer membrane efflux proteins (OEP)"/>
    <property type="match status" value="1"/>
</dbReference>
<keyword evidence="2" id="KW-0449">Lipoprotein</keyword>
<name>N6YCM8_THAL4</name>
<evidence type="ECO:0000313" key="4">
    <source>
        <dbReference type="EMBL" id="ENO89270.1"/>
    </source>
</evidence>
<dbReference type="AlphaFoldDB" id="N6YCM8"/>
<dbReference type="eggNOG" id="COG1538">
    <property type="taxonomic scope" value="Bacteria"/>
</dbReference>
<comment type="subcellular location">
    <subcellularLocation>
        <location evidence="2">Cell membrane</location>
        <topology evidence="2">Lipid-anchor</topology>
    </subcellularLocation>
</comment>
<organism evidence="4 5">
    <name type="scientific">Thauera linaloolentis (strain DSM 12138 / JCM 21573 / CCUG 41526 / CIP 105981 / IAM 15112 / NBRC 102519 / 47Lol)</name>
    <dbReference type="NCBI Taxonomy" id="1123367"/>
    <lineage>
        <taxon>Bacteria</taxon>
        <taxon>Pseudomonadati</taxon>
        <taxon>Pseudomonadota</taxon>
        <taxon>Betaproteobacteria</taxon>
        <taxon>Rhodocyclales</taxon>
        <taxon>Zoogloeaceae</taxon>
        <taxon>Thauera</taxon>
    </lineage>
</organism>
<accession>N6YCM8</accession>
<evidence type="ECO:0000256" key="1">
    <source>
        <dbReference type="ARBA" id="ARBA00007613"/>
    </source>
</evidence>
<protein>
    <submittedName>
        <fullName evidence="4">Outer membrane protein</fullName>
    </submittedName>
</protein>
<dbReference type="Pfam" id="PF02321">
    <property type="entry name" value="OEP"/>
    <property type="match status" value="2"/>
</dbReference>
<dbReference type="STRING" id="1123367.GCA_000621305_01199"/>
<evidence type="ECO:0000256" key="3">
    <source>
        <dbReference type="SAM" id="MobiDB-lite"/>
    </source>
</evidence>
<comment type="similarity">
    <text evidence="1 2">Belongs to the outer membrane factor (OMF) (TC 1.B.17) family.</text>
</comment>
<proteinExistence type="inferred from homology"/>
<dbReference type="Gene3D" id="1.20.1600.10">
    <property type="entry name" value="Outer membrane efflux proteins (OEP)"/>
    <property type="match status" value="1"/>
</dbReference>
<keyword evidence="2" id="KW-1134">Transmembrane beta strand</keyword>
<evidence type="ECO:0000313" key="5">
    <source>
        <dbReference type="Proteomes" id="UP000013232"/>
    </source>
</evidence>
<gene>
    <name evidence="4" type="ORF">C666_06800</name>
</gene>
<dbReference type="PANTHER" id="PTHR30203">
    <property type="entry name" value="OUTER MEMBRANE CATION EFFLUX PROTEIN"/>
    <property type="match status" value="1"/>
</dbReference>
<evidence type="ECO:0000256" key="2">
    <source>
        <dbReference type="RuleBase" id="RU362097"/>
    </source>
</evidence>
<keyword evidence="2" id="KW-0564">Palmitate</keyword>
<dbReference type="GO" id="GO:0005886">
    <property type="term" value="C:plasma membrane"/>
    <property type="evidence" value="ECO:0007669"/>
    <property type="project" value="UniProtKB-SubCell"/>
</dbReference>
<dbReference type="Proteomes" id="UP000013232">
    <property type="component" value="Unassembled WGS sequence"/>
</dbReference>
<feature type="region of interest" description="Disordered" evidence="3">
    <location>
        <begin position="422"/>
        <end position="443"/>
    </location>
</feature>
<sequence>MTLQDQMVRDERLVLAGMPLRWWESFDDPALTKLLDIALRANLDLAIAAERIRELRAERQLAAASLLPNTTLSGAAGREFGGSDSYRYGMDLAWELDVFGRLRSTRNAADAEVQASSFDYQSLRLSLMAEVATAYLQLRLGQQQVQLAERTSAALKRTTELIDARRKRGLATRLDIERMIAQDRITQAEIPAASQRVTVARHALTYLLANDLEAVDDIIAEGPQQPKSPHNDAVADLLKLPVELLRLRPDVRAAGERMQAAGDHLAAARASRFPQFTLGLLGGFERGVDGPTWSISTQLLQPLFDFGRIRSRIEGADARLAQSRLAYDAALLQAARDSQTAIHAYGQGLIRLQHLDQATAAAERAARLARRQYEAGTVSMLEVLDAERSLFDIQRSQALATSELGQHWIDIYHTLGVGPELRPEEENDFPSDVATVSAGPAAP</sequence>
<dbReference type="SUPFAM" id="SSF56954">
    <property type="entry name" value="Outer membrane efflux proteins (OEP)"/>
    <property type="match status" value="1"/>
</dbReference>
<dbReference type="InterPro" id="IPR010131">
    <property type="entry name" value="MdtP/NodT-like"/>
</dbReference>
<keyword evidence="5" id="KW-1185">Reference proteome</keyword>
<comment type="caution">
    <text evidence="4">The sequence shown here is derived from an EMBL/GenBank/DDBJ whole genome shotgun (WGS) entry which is preliminary data.</text>
</comment>
<dbReference type="EMBL" id="AMXE01000017">
    <property type="protein sequence ID" value="ENO89270.1"/>
    <property type="molecule type" value="Genomic_DNA"/>
</dbReference>
<keyword evidence="2" id="KW-0812">Transmembrane</keyword>
<dbReference type="GO" id="GO:0015562">
    <property type="term" value="F:efflux transmembrane transporter activity"/>
    <property type="evidence" value="ECO:0007669"/>
    <property type="project" value="InterPro"/>
</dbReference>